<sequence length="175" mass="20075">MIGGRSDRVKHIFLEKKIAGNFKSYLFEDVFEDLLEISIVNKLLSSLLILGNAETNYDAHEVNPYQSTWHLSGSSLSQLTTSQIKPKISKLVTAFKNICKNIDTTIDEWNLLHIKQWSQLSTSEEFYIEILEYRNSADQQQFGNIARFALATLCLPFLNAIVKRVFSIMNIIKNK</sequence>
<feature type="non-terminal residue" evidence="1">
    <location>
        <position position="175"/>
    </location>
</feature>
<proteinExistence type="predicted"/>
<dbReference type="AlphaFoldDB" id="E9IF79"/>
<evidence type="ECO:0000313" key="1">
    <source>
        <dbReference type="EMBL" id="EFZ20774.1"/>
    </source>
</evidence>
<accession>E9IF79</accession>
<organism>
    <name type="scientific">Solenopsis invicta</name>
    <name type="common">Red imported fire ant</name>
    <name type="synonym">Solenopsis wagneri</name>
    <dbReference type="NCBI Taxonomy" id="13686"/>
    <lineage>
        <taxon>Eukaryota</taxon>
        <taxon>Metazoa</taxon>
        <taxon>Ecdysozoa</taxon>
        <taxon>Arthropoda</taxon>
        <taxon>Hexapoda</taxon>
        <taxon>Insecta</taxon>
        <taxon>Pterygota</taxon>
        <taxon>Neoptera</taxon>
        <taxon>Endopterygota</taxon>
        <taxon>Hymenoptera</taxon>
        <taxon>Apocrita</taxon>
        <taxon>Aculeata</taxon>
        <taxon>Formicoidea</taxon>
        <taxon>Formicidae</taxon>
        <taxon>Myrmicinae</taxon>
        <taxon>Solenopsis</taxon>
    </lineage>
</organism>
<reference evidence="1" key="1">
    <citation type="journal article" date="2011" name="Proc. Natl. Acad. Sci. U.S.A.">
        <title>The genome of the fire ant Solenopsis invicta.</title>
        <authorList>
            <person name="Wurm Y."/>
            <person name="Wang J."/>
            <person name="Riba-Grognuz O."/>
            <person name="Corona M."/>
            <person name="Nygaard S."/>
            <person name="Hunt B.G."/>
            <person name="Ingram K.K."/>
            <person name="Falquet L."/>
            <person name="Nipitwattanaphon M."/>
            <person name="Gotzek D."/>
            <person name="Dijkstra M.B."/>
            <person name="Oettler J."/>
            <person name="Comtesse F."/>
            <person name="Shih C.J."/>
            <person name="Wu W.J."/>
            <person name="Yang C.C."/>
            <person name="Thomas J."/>
            <person name="Beaudoing E."/>
            <person name="Pradervand S."/>
            <person name="Flegel V."/>
            <person name="Cook E.D."/>
            <person name="Fabbretti R."/>
            <person name="Stockinger H."/>
            <person name="Long L."/>
            <person name="Farmerie W.G."/>
            <person name="Oakey J."/>
            <person name="Boomsma J.J."/>
            <person name="Pamilo P."/>
            <person name="Yi S.V."/>
            <person name="Heinze J."/>
            <person name="Goodisman M.A."/>
            <person name="Farinelli L."/>
            <person name="Harshman K."/>
            <person name="Hulo N."/>
            <person name="Cerutti L."/>
            <person name="Xenarios I."/>
            <person name="Shoemaker D."/>
            <person name="Keller L."/>
        </authorList>
    </citation>
    <scope>NUCLEOTIDE SEQUENCE [LARGE SCALE GENOMIC DNA]</scope>
</reference>
<dbReference type="EMBL" id="GL762770">
    <property type="protein sequence ID" value="EFZ20774.1"/>
    <property type="molecule type" value="Genomic_DNA"/>
</dbReference>
<gene>
    <name evidence="1" type="ORF">SINV_00219</name>
</gene>
<dbReference type="HOGENOM" id="CLU_1534472_0_0_1"/>
<protein>
    <recommendedName>
        <fullName evidence="2">HAT C-terminal dimerisation domain-containing protein</fullName>
    </recommendedName>
</protein>
<name>E9IF79_SOLIN</name>
<evidence type="ECO:0008006" key="2">
    <source>
        <dbReference type="Google" id="ProtNLM"/>
    </source>
</evidence>